<organism evidence="1 2">
    <name type="scientific">Rangifer tarandus platyrhynchus</name>
    <name type="common">Svalbard reindeer</name>
    <dbReference type="NCBI Taxonomy" id="3082113"/>
    <lineage>
        <taxon>Eukaryota</taxon>
        <taxon>Metazoa</taxon>
        <taxon>Chordata</taxon>
        <taxon>Craniata</taxon>
        <taxon>Vertebrata</taxon>
        <taxon>Euteleostomi</taxon>
        <taxon>Mammalia</taxon>
        <taxon>Eutheria</taxon>
        <taxon>Laurasiatheria</taxon>
        <taxon>Artiodactyla</taxon>
        <taxon>Ruminantia</taxon>
        <taxon>Pecora</taxon>
        <taxon>Cervidae</taxon>
        <taxon>Odocoileinae</taxon>
        <taxon>Rangifer</taxon>
    </lineage>
</organism>
<reference evidence="1" key="2">
    <citation type="submission" date="2025-03" db="EMBL/GenBank/DDBJ databases">
        <authorList>
            <consortium name="ELIXIR-Norway"/>
            <consortium name="Elixir Norway"/>
        </authorList>
    </citation>
    <scope>NUCLEOTIDE SEQUENCE</scope>
</reference>
<gene>
    <name evidence="1" type="ORF">MRATA1EN22A_LOCUS5463</name>
</gene>
<reference evidence="1" key="1">
    <citation type="submission" date="2023-05" db="EMBL/GenBank/DDBJ databases">
        <authorList>
            <consortium name="ELIXIR-Norway"/>
        </authorList>
    </citation>
    <scope>NUCLEOTIDE SEQUENCE</scope>
</reference>
<sequence length="151" mass="16545">MPSLYTDAGVCVCELCPPWGAEGDTLPFSSALGTARSREATLLPETRTPPPPVLRHQDLFLQLALETAWRLHLGWLASLLAWEPLFHASHLLRLILAGPQLRLQYTGHVSPSGANSSDSLTDHHPHCVTPPAAFDIQRLTWASRKLSALTL</sequence>
<dbReference type="Proteomes" id="UP001162501">
    <property type="component" value="Chromosome 14"/>
</dbReference>
<dbReference type="EMBL" id="OX596098">
    <property type="protein sequence ID" value="CAM9647000.1"/>
    <property type="molecule type" value="Genomic_DNA"/>
</dbReference>
<proteinExistence type="predicted"/>
<name>A0AC59YF77_RANTA</name>
<evidence type="ECO:0000313" key="2">
    <source>
        <dbReference type="Proteomes" id="UP001162501"/>
    </source>
</evidence>
<protein>
    <submittedName>
        <fullName evidence="1">Uncharacterized protein</fullName>
    </submittedName>
</protein>
<evidence type="ECO:0000313" key="1">
    <source>
        <dbReference type="EMBL" id="CAM9647000.1"/>
    </source>
</evidence>
<accession>A0AC59YF77</accession>